<evidence type="ECO:0000313" key="2">
    <source>
        <dbReference type="EMBL" id="KMQ91798.1"/>
    </source>
</evidence>
<dbReference type="OrthoDB" id="6266673at2759"/>
<dbReference type="Pfam" id="PF09379">
    <property type="entry name" value="FERM_N"/>
    <property type="match status" value="1"/>
</dbReference>
<dbReference type="EMBL" id="LBMM01005121">
    <property type="protein sequence ID" value="KMQ91798.1"/>
    <property type="molecule type" value="Genomic_DNA"/>
</dbReference>
<organism evidence="2 3">
    <name type="scientific">Lasius niger</name>
    <name type="common">Black garden ant</name>
    <dbReference type="NCBI Taxonomy" id="67767"/>
    <lineage>
        <taxon>Eukaryota</taxon>
        <taxon>Metazoa</taxon>
        <taxon>Ecdysozoa</taxon>
        <taxon>Arthropoda</taxon>
        <taxon>Hexapoda</taxon>
        <taxon>Insecta</taxon>
        <taxon>Pterygota</taxon>
        <taxon>Neoptera</taxon>
        <taxon>Endopterygota</taxon>
        <taxon>Hymenoptera</taxon>
        <taxon>Apocrita</taxon>
        <taxon>Aculeata</taxon>
        <taxon>Formicoidea</taxon>
        <taxon>Formicidae</taxon>
        <taxon>Formicinae</taxon>
        <taxon>Lasius</taxon>
        <taxon>Lasius</taxon>
    </lineage>
</organism>
<protein>
    <submittedName>
        <fullName evidence="2">Ferm domain-containing protein 5-like protein</fullName>
    </submittedName>
</protein>
<dbReference type="InterPro" id="IPR018979">
    <property type="entry name" value="FERM_N"/>
</dbReference>
<gene>
    <name evidence="2" type="ORF">RF55_8294</name>
</gene>
<dbReference type="InterPro" id="IPR029071">
    <property type="entry name" value="Ubiquitin-like_domsf"/>
</dbReference>
<accession>A0A0J7KN35</accession>
<keyword evidence="3" id="KW-1185">Reference proteome</keyword>
<comment type="caution">
    <text evidence="2">The sequence shown here is derived from an EMBL/GenBank/DDBJ whole genome shotgun (WGS) entry which is preliminary data.</text>
</comment>
<dbReference type="SUPFAM" id="SSF54236">
    <property type="entry name" value="Ubiquitin-like"/>
    <property type="match status" value="1"/>
</dbReference>
<dbReference type="PaxDb" id="67767-A0A0J7KN35"/>
<dbReference type="InterPro" id="IPR000299">
    <property type="entry name" value="FERM_domain"/>
</dbReference>
<dbReference type="Gene3D" id="3.10.20.90">
    <property type="entry name" value="Phosphatidylinositol 3-kinase Catalytic Subunit, Chain A, domain 1"/>
    <property type="match status" value="1"/>
</dbReference>
<name>A0A0J7KN35_LASNI</name>
<feature type="domain" description="FERM" evidence="1">
    <location>
        <begin position="1"/>
        <end position="54"/>
    </location>
</feature>
<feature type="non-terminal residue" evidence="2">
    <location>
        <position position="1"/>
    </location>
</feature>
<evidence type="ECO:0000313" key="3">
    <source>
        <dbReference type="Proteomes" id="UP000036403"/>
    </source>
</evidence>
<evidence type="ECO:0000259" key="1">
    <source>
        <dbReference type="PROSITE" id="PS50057"/>
    </source>
</evidence>
<dbReference type="Proteomes" id="UP000036403">
    <property type="component" value="Unassembled WGS sequence"/>
</dbReference>
<proteinExistence type="predicted"/>
<dbReference type="STRING" id="67767.A0A0J7KN35"/>
<dbReference type="PROSITE" id="PS50057">
    <property type="entry name" value="FERM_3"/>
    <property type="match status" value="1"/>
</dbReference>
<dbReference type="AlphaFoldDB" id="A0A0J7KN35"/>
<sequence>PQDKGRYILEYVCKQLNILEMDYFGLRYVDKERERTFSIFENNVFVDNFIIRIM</sequence>
<reference evidence="2 3" key="1">
    <citation type="submission" date="2015-04" db="EMBL/GenBank/DDBJ databases">
        <title>Lasius niger genome sequencing.</title>
        <authorList>
            <person name="Konorov E.A."/>
            <person name="Nikitin M.A."/>
            <person name="Kirill M.V."/>
            <person name="Chang P."/>
        </authorList>
    </citation>
    <scope>NUCLEOTIDE SEQUENCE [LARGE SCALE GENOMIC DNA]</scope>
    <source>
        <tissue evidence="2">Whole</tissue>
    </source>
</reference>